<dbReference type="OrthoDB" id="5367448at2759"/>
<protein>
    <submittedName>
        <fullName evidence="2">Uncharacterized protein</fullName>
    </submittedName>
</protein>
<dbReference type="EMBL" id="JAPQKI010000010">
    <property type="protein sequence ID" value="KAJ5086014.1"/>
    <property type="molecule type" value="Genomic_DNA"/>
</dbReference>
<reference evidence="2" key="2">
    <citation type="journal article" date="2023" name="IMA Fungus">
        <title>Comparative genomic study of the Penicillium genus elucidates a diverse pangenome and 15 lateral gene transfer events.</title>
        <authorList>
            <person name="Petersen C."/>
            <person name="Sorensen T."/>
            <person name="Nielsen M.R."/>
            <person name="Sondergaard T.E."/>
            <person name="Sorensen J.L."/>
            <person name="Fitzpatrick D.A."/>
            <person name="Frisvad J.C."/>
            <person name="Nielsen K.L."/>
        </authorList>
    </citation>
    <scope>NUCLEOTIDE SEQUENCE</scope>
    <source>
        <strain evidence="2">IBT 30761</strain>
    </source>
</reference>
<proteinExistence type="predicted"/>
<dbReference type="RefSeq" id="XP_056470692.1">
    <property type="nucleotide sequence ID" value="XM_056623276.1"/>
</dbReference>
<dbReference type="AlphaFoldDB" id="A0A9W9EQF4"/>
<sequence>MIPYGATPRAIGPIGGSVRIKLKPRPKRILETRPILAALRKFGEVKTFKNLKYDYFFKEANGFNRDVIAIFDDQAAADRAIAASPLTVNIDLPEAKDADTTTTSESPTSWKITSPYIARRESVFGPDRIRRQITCTITSEPRPFHGFWAPPHNVYNTRDVDSPILKDLISQENGIPLPQLTNTLHRPYEETPQLTPHDMRRKNPNEMHISLMELFKNGAQQSRLVQNPRPVMQHSRRTGLKNVATRQAGKSRTEDVED</sequence>
<evidence type="ECO:0000256" key="1">
    <source>
        <dbReference type="SAM" id="MobiDB-lite"/>
    </source>
</evidence>
<feature type="region of interest" description="Disordered" evidence="1">
    <location>
        <begin position="227"/>
        <end position="258"/>
    </location>
</feature>
<dbReference type="Proteomes" id="UP001149074">
    <property type="component" value="Unassembled WGS sequence"/>
</dbReference>
<name>A0A9W9EQF4_9EURO</name>
<accession>A0A9W9EQF4</accession>
<dbReference type="GeneID" id="81362255"/>
<evidence type="ECO:0000313" key="3">
    <source>
        <dbReference type="Proteomes" id="UP001149074"/>
    </source>
</evidence>
<comment type="caution">
    <text evidence="2">The sequence shown here is derived from an EMBL/GenBank/DDBJ whole genome shotgun (WGS) entry which is preliminary data.</text>
</comment>
<gene>
    <name evidence="2" type="ORF">N7532_010785</name>
</gene>
<reference evidence="2" key="1">
    <citation type="submission" date="2022-11" db="EMBL/GenBank/DDBJ databases">
        <authorList>
            <person name="Petersen C."/>
        </authorList>
    </citation>
    <scope>NUCLEOTIDE SEQUENCE</scope>
    <source>
        <strain evidence="2">IBT 30761</strain>
    </source>
</reference>
<evidence type="ECO:0000313" key="2">
    <source>
        <dbReference type="EMBL" id="KAJ5086014.1"/>
    </source>
</evidence>
<organism evidence="2 3">
    <name type="scientific">Penicillium argentinense</name>
    <dbReference type="NCBI Taxonomy" id="1131581"/>
    <lineage>
        <taxon>Eukaryota</taxon>
        <taxon>Fungi</taxon>
        <taxon>Dikarya</taxon>
        <taxon>Ascomycota</taxon>
        <taxon>Pezizomycotina</taxon>
        <taxon>Eurotiomycetes</taxon>
        <taxon>Eurotiomycetidae</taxon>
        <taxon>Eurotiales</taxon>
        <taxon>Aspergillaceae</taxon>
        <taxon>Penicillium</taxon>
    </lineage>
</organism>
<keyword evidence="3" id="KW-1185">Reference proteome</keyword>